<keyword evidence="4 8" id="KW-0479">Metal-binding</keyword>
<evidence type="ECO:0000256" key="8">
    <source>
        <dbReference type="PIRSR" id="PIRSR602401-1"/>
    </source>
</evidence>
<dbReference type="InterPro" id="IPR017972">
    <property type="entry name" value="Cyt_P450_CS"/>
</dbReference>
<dbReference type="GO" id="GO:0004497">
    <property type="term" value="F:monooxygenase activity"/>
    <property type="evidence" value="ECO:0007669"/>
    <property type="project" value="UniProtKB-KW"/>
</dbReference>
<dbReference type="Gene3D" id="1.10.630.10">
    <property type="entry name" value="Cytochrome P450"/>
    <property type="match status" value="1"/>
</dbReference>
<dbReference type="CDD" id="cd11065">
    <property type="entry name" value="CYP64-like"/>
    <property type="match status" value="1"/>
</dbReference>
<reference evidence="10 11" key="1">
    <citation type="submission" date="2021-07" db="EMBL/GenBank/DDBJ databases">
        <title>Genome data of Colletotrichum spaethianum.</title>
        <authorList>
            <person name="Utami Y.D."/>
            <person name="Hiruma K."/>
        </authorList>
    </citation>
    <scope>NUCLEOTIDE SEQUENCE [LARGE SCALE GENOMIC DNA]</scope>
    <source>
        <strain evidence="10 11">MAFF 242679</strain>
    </source>
</reference>
<dbReference type="Proteomes" id="UP001055172">
    <property type="component" value="Unassembled WGS sequence"/>
</dbReference>
<evidence type="ECO:0000256" key="3">
    <source>
        <dbReference type="ARBA" id="ARBA00022617"/>
    </source>
</evidence>
<comment type="cofactor">
    <cofactor evidence="1 8">
        <name>heme</name>
        <dbReference type="ChEBI" id="CHEBI:30413"/>
    </cofactor>
</comment>
<accession>A0AA37LW19</accession>
<dbReference type="PROSITE" id="PS00086">
    <property type="entry name" value="CYTOCHROME_P450"/>
    <property type="match status" value="1"/>
</dbReference>
<comment type="similarity">
    <text evidence="2 9">Belongs to the cytochrome P450 family.</text>
</comment>
<keyword evidence="5 9" id="KW-0560">Oxidoreductase</keyword>
<evidence type="ECO:0000256" key="4">
    <source>
        <dbReference type="ARBA" id="ARBA00022723"/>
    </source>
</evidence>
<dbReference type="Pfam" id="PF00067">
    <property type="entry name" value="p450"/>
    <property type="match status" value="2"/>
</dbReference>
<keyword evidence="11" id="KW-1185">Reference proteome</keyword>
<gene>
    <name evidence="10" type="ORF">ColLi_09144</name>
</gene>
<comment type="caution">
    <text evidence="10">The sequence shown here is derived from an EMBL/GenBank/DDBJ whole genome shotgun (WGS) entry which is preliminary data.</text>
</comment>
<dbReference type="EMBL" id="BPPX01000021">
    <property type="protein sequence ID" value="GJC86306.1"/>
    <property type="molecule type" value="Genomic_DNA"/>
</dbReference>
<dbReference type="SUPFAM" id="SSF48264">
    <property type="entry name" value="Cytochrome P450"/>
    <property type="match status" value="1"/>
</dbReference>
<dbReference type="PRINTS" id="PR00385">
    <property type="entry name" value="P450"/>
</dbReference>
<evidence type="ECO:0000313" key="10">
    <source>
        <dbReference type="EMBL" id="GJC86306.1"/>
    </source>
</evidence>
<dbReference type="InterPro" id="IPR036396">
    <property type="entry name" value="Cyt_P450_sf"/>
</dbReference>
<keyword evidence="3 8" id="KW-0349">Heme</keyword>
<organism evidence="10 11">
    <name type="scientific">Colletotrichum liriopes</name>
    <dbReference type="NCBI Taxonomy" id="708192"/>
    <lineage>
        <taxon>Eukaryota</taxon>
        <taxon>Fungi</taxon>
        <taxon>Dikarya</taxon>
        <taxon>Ascomycota</taxon>
        <taxon>Pezizomycotina</taxon>
        <taxon>Sordariomycetes</taxon>
        <taxon>Hypocreomycetidae</taxon>
        <taxon>Glomerellales</taxon>
        <taxon>Glomerellaceae</taxon>
        <taxon>Colletotrichum</taxon>
        <taxon>Colletotrichum spaethianum species complex</taxon>
    </lineage>
</organism>
<name>A0AA37LW19_9PEZI</name>
<feature type="binding site" description="axial binding residue" evidence="8">
    <location>
        <position position="467"/>
    </location>
    <ligand>
        <name>heme</name>
        <dbReference type="ChEBI" id="CHEBI:30413"/>
    </ligand>
    <ligandPart>
        <name>Fe</name>
        <dbReference type="ChEBI" id="CHEBI:18248"/>
    </ligandPart>
</feature>
<keyword evidence="6 8" id="KW-0408">Iron</keyword>
<keyword evidence="7 9" id="KW-0503">Monooxygenase</keyword>
<dbReference type="GO" id="GO:0016705">
    <property type="term" value="F:oxidoreductase activity, acting on paired donors, with incorporation or reduction of molecular oxygen"/>
    <property type="evidence" value="ECO:0007669"/>
    <property type="project" value="InterPro"/>
</dbReference>
<evidence type="ECO:0000256" key="6">
    <source>
        <dbReference type="ARBA" id="ARBA00023004"/>
    </source>
</evidence>
<evidence type="ECO:0000256" key="5">
    <source>
        <dbReference type="ARBA" id="ARBA00023002"/>
    </source>
</evidence>
<dbReference type="AlphaFoldDB" id="A0AA37LW19"/>
<evidence type="ECO:0000313" key="11">
    <source>
        <dbReference type="Proteomes" id="UP001055172"/>
    </source>
</evidence>
<dbReference type="InterPro" id="IPR050364">
    <property type="entry name" value="Cytochrome_P450_fung"/>
</dbReference>
<evidence type="ECO:0000256" key="1">
    <source>
        <dbReference type="ARBA" id="ARBA00001971"/>
    </source>
</evidence>
<dbReference type="InterPro" id="IPR001128">
    <property type="entry name" value="Cyt_P450"/>
</dbReference>
<dbReference type="GO" id="GO:0020037">
    <property type="term" value="F:heme binding"/>
    <property type="evidence" value="ECO:0007669"/>
    <property type="project" value="InterPro"/>
</dbReference>
<dbReference type="PANTHER" id="PTHR46300">
    <property type="entry name" value="P450, PUTATIVE (EUROFUNG)-RELATED-RELATED"/>
    <property type="match status" value="1"/>
</dbReference>
<sequence>MKDSTLVVGLVVALLAIYIVDKIIQARKDARRFPLPPGPRGLPIVQNMFDLPKKDTFAAPQFAKFKDKYGPLTALRVIGKPFIIINDSQVALDILEKKSAEFSSRPSLTFIGEMYAVAMNRISLCSLPSNFRVGWVKATGGIPYNHTFRLHRKVFARIIGTKTTASQFDELQEAEVGHFLLHVLDSPENLKEHIHKQVNIVAEAGTVALKIAYGYNADQFNKDPLLSRMNKVMDDFAQSAVLGRYLVDFFPALKYLPDWFPGTTWKRLARQYRAEFHDAVERPYRFVESQMAEGRENLSYLAKAMATSENTPEEIHNNMWTAGSIFSGGADTSVASVNAFFLAMAKFPEAQKRAQEEIDRVIGSDRLPTISDRDSLPYLEALIKEVLRWHPIAPMGLLHMSSEEATYLNYRLPKGSLVLCNIWWFMNNPEVYKEPSRFRPERFLEGEGREPEPDPRRYVFGFGRRICPGRVLADNSLYLNFAQSLAVFIIGKPIVDGKEVEPEFRPLPGAISHVAPYEATIKPRSPRHEQLIRSIEQRFPWQQSDAKGLEAV</sequence>
<dbReference type="PANTHER" id="PTHR46300:SF7">
    <property type="entry name" value="P450, PUTATIVE (EUROFUNG)-RELATED"/>
    <property type="match status" value="1"/>
</dbReference>
<dbReference type="PRINTS" id="PR00463">
    <property type="entry name" value="EP450I"/>
</dbReference>
<dbReference type="GO" id="GO:0005506">
    <property type="term" value="F:iron ion binding"/>
    <property type="evidence" value="ECO:0007669"/>
    <property type="project" value="InterPro"/>
</dbReference>
<evidence type="ECO:0000256" key="7">
    <source>
        <dbReference type="ARBA" id="ARBA00023033"/>
    </source>
</evidence>
<evidence type="ECO:0000256" key="2">
    <source>
        <dbReference type="ARBA" id="ARBA00010617"/>
    </source>
</evidence>
<evidence type="ECO:0000256" key="9">
    <source>
        <dbReference type="RuleBase" id="RU000461"/>
    </source>
</evidence>
<proteinExistence type="inferred from homology"/>
<protein>
    <submittedName>
        <fullName evidence="10">Multifunctional cytochrome P450 monooxygenase af510</fullName>
    </submittedName>
</protein>
<dbReference type="InterPro" id="IPR002401">
    <property type="entry name" value="Cyt_P450_E_grp-I"/>
</dbReference>